<dbReference type="GeneID" id="24919457"/>
<dbReference type="SUPFAM" id="SSF55729">
    <property type="entry name" value="Acyl-CoA N-acyltransferases (Nat)"/>
    <property type="match status" value="1"/>
</dbReference>
<dbReference type="EMBL" id="FN668648">
    <property type="protein sequence ID" value="CBK22215.2"/>
    <property type="molecule type" value="Genomic_DNA"/>
</dbReference>
<feature type="domain" description="N-acetyltransferase" evidence="4">
    <location>
        <begin position="12"/>
        <end position="172"/>
    </location>
</feature>
<dbReference type="PROSITE" id="PS51186">
    <property type="entry name" value="GNAT"/>
    <property type="match status" value="1"/>
</dbReference>
<dbReference type="PANTHER" id="PTHR13256:SF16">
    <property type="entry name" value="ALPHA_BETA-TUBULIN-N-ACETYLTRANSFERASE 9"/>
    <property type="match status" value="1"/>
</dbReference>
<dbReference type="OrthoDB" id="5043642at2759"/>
<sequence>MRAKIPVEGKGVKLVNFELEHVPVYEEWYKDKELLRLTATEEMDHESLVTSQAMYAYDDDKIAFLVVVKDEEGKDKIIGDCTLFMDIVDDRDMGEFNVMIADKAYRRKGYASTAVILAMMWASRYMKLKEFFVKIDKENLPSIKMFEKLGFKFYHYNRHFHENEYRLQIDNSLAKKWIQEIGLPIRMYPCFFEQTMLQTRRRRRRSRVYCFHLLK</sequence>
<evidence type="ECO:0000256" key="1">
    <source>
        <dbReference type="ARBA" id="ARBA00009342"/>
    </source>
</evidence>
<evidence type="ECO:0000256" key="2">
    <source>
        <dbReference type="ARBA" id="ARBA00022679"/>
    </source>
</evidence>
<comment type="similarity">
    <text evidence="1">Belongs to the acetyltransferase family. GNAT subfamily.</text>
</comment>
<protein>
    <recommendedName>
        <fullName evidence="4">N-acetyltransferase domain-containing protein</fullName>
    </recommendedName>
</protein>
<dbReference type="InParanoid" id="D8M2C0"/>
<keyword evidence="3" id="KW-0012">Acyltransferase</keyword>
<proteinExistence type="inferred from homology"/>
<dbReference type="PANTHER" id="PTHR13256">
    <property type="entry name" value="N-ACETYLTRANSFERASE 9"/>
    <property type="match status" value="1"/>
</dbReference>
<organism evidence="5">
    <name type="scientific">Blastocystis hominis</name>
    <dbReference type="NCBI Taxonomy" id="12968"/>
    <lineage>
        <taxon>Eukaryota</taxon>
        <taxon>Sar</taxon>
        <taxon>Stramenopiles</taxon>
        <taxon>Bigyra</taxon>
        <taxon>Opalozoa</taxon>
        <taxon>Opalinata</taxon>
        <taxon>Blastocystidae</taxon>
        <taxon>Blastocystis</taxon>
    </lineage>
</organism>
<dbReference type="InterPro" id="IPR016181">
    <property type="entry name" value="Acyl_CoA_acyltransferase"/>
</dbReference>
<keyword evidence="6" id="KW-1185">Reference proteome</keyword>
<reference evidence="5" key="1">
    <citation type="submission" date="2010-02" db="EMBL/GenBank/DDBJ databases">
        <title>Sequencing and annotation of the Blastocystis hominis genome.</title>
        <authorList>
            <person name="Wincker P."/>
        </authorList>
    </citation>
    <scope>NUCLEOTIDE SEQUENCE</scope>
    <source>
        <strain evidence="5">Singapore isolate B</strain>
    </source>
</reference>
<dbReference type="Pfam" id="PF13302">
    <property type="entry name" value="Acetyltransf_3"/>
    <property type="match status" value="1"/>
</dbReference>
<accession>D8M2C0</accession>
<evidence type="ECO:0000313" key="6">
    <source>
        <dbReference type="Proteomes" id="UP000008312"/>
    </source>
</evidence>
<dbReference type="InterPro" id="IPR039135">
    <property type="entry name" value="NAT9-like"/>
</dbReference>
<gene>
    <name evidence="5" type="ORF">GSBLH_T00002267001</name>
</gene>
<dbReference type="Gene3D" id="3.40.630.30">
    <property type="match status" value="1"/>
</dbReference>
<dbReference type="InterPro" id="IPR000182">
    <property type="entry name" value="GNAT_dom"/>
</dbReference>
<evidence type="ECO:0000256" key="3">
    <source>
        <dbReference type="ARBA" id="ARBA00023315"/>
    </source>
</evidence>
<dbReference type="RefSeq" id="XP_012896263.1">
    <property type="nucleotide sequence ID" value="XM_013040809.1"/>
</dbReference>
<dbReference type="OMA" id="WHVPRYH"/>
<evidence type="ECO:0000313" key="5">
    <source>
        <dbReference type="EMBL" id="CBK22215.2"/>
    </source>
</evidence>
<name>D8M2C0_BLAHO</name>
<keyword evidence="2" id="KW-0808">Transferase</keyword>
<dbReference type="GO" id="GO:0008080">
    <property type="term" value="F:N-acetyltransferase activity"/>
    <property type="evidence" value="ECO:0007669"/>
    <property type="project" value="InterPro"/>
</dbReference>
<dbReference type="Proteomes" id="UP000008312">
    <property type="component" value="Unassembled WGS sequence"/>
</dbReference>
<dbReference type="AlphaFoldDB" id="D8M2C0"/>
<evidence type="ECO:0000259" key="4">
    <source>
        <dbReference type="PROSITE" id="PS51186"/>
    </source>
</evidence>